<organism evidence="8 9">
    <name type="scientific">Pseudogymnoascus verrucosus</name>
    <dbReference type="NCBI Taxonomy" id="342668"/>
    <lineage>
        <taxon>Eukaryota</taxon>
        <taxon>Fungi</taxon>
        <taxon>Dikarya</taxon>
        <taxon>Ascomycota</taxon>
        <taxon>Pezizomycotina</taxon>
        <taxon>Leotiomycetes</taxon>
        <taxon>Thelebolales</taxon>
        <taxon>Thelebolaceae</taxon>
        <taxon>Pseudogymnoascus</taxon>
    </lineage>
</organism>
<feature type="domain" description="RFX-type winged-helix" evidence="7">
    <location>
        <begin position="618"/>
        <end position="697"/>
    </location>
</feature>
<dbReference type="SMART" id="SM00501">
    <property type="entry name" value="BRIGHT"/>
    <property type="match status" value="1"/>
</dbReference>
<dbReference type="GO" id="GO:0003677">
    <property type="term" value="F:DNA binding"/>
    <property type="evidence" value="ECO:0007669"/>
    <property type="project" value="InterPro"/>
</dbReference>
<evidence type="ECO:0000256" key="3">
    <source>
        <dbReference type="ARBA" id="ARBA00023163"/>
    </source>
</evidence>
<dbReference type="PANTHER" id="PTHR22970:SF14">
    <property type="entry name" value="AT-RICH INTERACTIVE DOMAIN-CONTAINING PROTEIN 2"/>
    <property type="match status" value="1"/>
</dbReference>
<dbReference type="SUPFAM" id="SSF46774">
    <property type="entry name" value="ARID-like"/>
    <property type="match status" value="1"/>
</dbReference>
<dbReference type="FunFam" id="1.10.150.60:FF:000021">
    <property type="entry name" value="Chromatin structure-remodeling complex subunit rsc9"/>
    <property type="match status" value="1"/>
</dbReference>
<evidence type="ECO:0000256" key="2">
    <source>
        <dbReference type="ARBA" id="ARBA00023015"/>
    </source>
</evidence>
<dbReference type="CDD" id="cd16100">
    <property type="entry name" value="ARID"/>
    <property type="match status" value="1"/>
</dbReference>
<reference evidence="8 9" key="1">
    <citation type="submission" date="2016-03" db="EMBL/GenBank/DDBJ databases">
        <title>Comparative genomics of Pseudogymnoascus destructans, the fungus causing white-nose syndrome of bats.</title>
        <authorList>
            <person name="Palmer J.M."/>
            <person name="Drees K.P."/>
            <person name="Foster J.T."/>
            <person name="Lindner D.L."/>
        </authorList>
    </citation>
    <scope>NUCLEOTIDE SEQUENCE [LARGE SCALE GENOMIC DNA]</scope>
    <source>
        <strain evidence="8 9">UAMH 10579</strain>
    </source>
</reference>
<keyword evidence="3" id="KW-0804">Transcription</keyword>
<feature type="domain" description="ARID" evidence="6">
    <location>
        <begin position="12"/>
        <end position="106"/>
    </location>
</feature>
<evidence type="ECO:0000256" key="1">
    <source>
        <dbReference type="ARBA" id="ARBA00022853"/>
    </source>
</evidence>
<dbReference type="Pfam" id="PF01388">
    <property type="entry name" value="ARID"/>
    <property type="match status" value="1"/>
</dbReference>
<dbReference type="GO" id="GO:0006325">
    <property type="term" value="P:chromatin organization"/>
    <property type="evidence" value="ECO:0007669"/>
    <property type="project" value="UniProtKB-KW"/>
</dbReference>
<dbReference type="GO" id="GO:0016586">
    <property type="term" value="C:RSC-type complex"/>
    <property type="evidence" value="ECO:0007669"/>
    <property type="project" value="TreeGrafter"/>
</dbReference>
<evidence type="ECO:0000256" key="5">
    <source>
        <dbReference type="SAM" id="MobiDB-lite"/>
    </source>
</evidence>
<gene>
    <name evidence="8" type="primary">RSC9</name>
    <name evidence="8" type="ORF">VE01_04955</name>
</gene>
<keyword evidence="2" id="KW-0805">Transcription regulation</keyword>
<feature type="compositionally biased region" description="Polar residues" evidence="5">
    <location>
        <begin position="216"/>
        <end position="233"/>
    </location>
</feature>
<dbReference type="RefSeq" id="XP_018131436.1">
    <property type="nucleotide sequence ID" value="XM_018274421.2"/>
</dbReference>
<evidence type="ECO:0000259" key="6">
    <source>
        <dbReference type="PROSITE" id="PS51011"/>
    </source>
</evidence>
<evidence type="ECO:0000256" key="4">
    <source>
        <dbReference type="ARBA" id="ARBA00023242"/>
    </source>
</evidence>
<name>A0A1B8GPC6_9PEZI</name>
<dbReference type="PROSITE" id="PS51526">
    <property type="entry name" value="RFX_DBD"/>
    <property type="match status" value="1"/>
</dbReference>
<reference evidence="9" key="2">
    <citation type="journal article" date="2018" name="Nat. Commun.">
        <title>Extreme sensitivity to ultraviolet light in the fungal pathogen causing white-nose syndrome of bats.</title>
        <authorList>
            <person name="Palmer J.M."/>
            <person name="Drees K.P."/>
            <person name="Foster J.T."/>
            <person name="Lindner D.L."/>
        </authorList>
    </citation>
    <scope>NUCLEOTIDE SEQUENCE [LARGE SCALE GENOMIC DNA]</scope>
    <source>
        <strain evidence="9">UAMH 10579</strain>
    </source>
</reference>
<evidence type="ECO:0000313" key="9">
    <source>
        <dbReference type="Proteomes" id="UP000091956"/>
    </source>
</evidence>
<keyword evidence="9" id="KW-1185">Reference proteome</keyword>
<dbReference type="SMART" id="SM01014">
    <property type="entry name" value="ARID"/>
    <property type="match status" value="1"/>
</dbReference>
<feature type="compositionally biased region" description="Polar residues" evidence="5">
    <location>
        <begin position="750"/>
        <end position="760"/>
    </location>
</feature>
<dbReference type="InterPro" id="IPR003150">
    <property type="entry name" value="DNA-bd_RFX"/>
</dbReference>
<feature type="region of interest" description="Disordered" evidence="5">
    <location>
        <begin position="133"/>
        <end position="233"/>
    </location>
</feature>
<dbReference type="STRING" id="342668.A0A1B8GPC6"/>
<dbReference type="GeneID" id="28838341"/>
<dbReference type="InterPro" id="IPR052406">
    <property type="entry name" value="Chromatin_Remodeling_Comp"/>
</dbReference>
<feature type="region of interest" description="Disordered" evidence="5">
    <location>
        <begin position="749"/>
        <end position="782"/>
    </location>
</feature>
<dbReference type="EMBL" id="KV460220">
    <property type="protein sequence ID" value="OBT97703.1"/>
    <property type="molecule type" value="Genomic_DNA"/>
</dbReference>
<dbReference type="InterPro" id="IPR016024">
    <property type="entry name" value="ARM-type_fold"/>
</dbReference>
<dbReference type="GO" id="GO:0006355">
    <property type="term" value="P:regulation of DNA-templated transcription"/>
    <property type="evidence" value="ECO:0007669"/>
    <property type="project" value="InterPro"/>
</dbReference>
<accession>A0A1B8GPC6</accession>
<dbReference type="InterPro" id="IPR001606">
    <property type="entry name" value="ARID_dom"/>
</dbReference>
<evidence type="ECO:0000313" key="8">
    <source>
        <dbReference type="EMBL" id="OBT97703.1"/>
    </source>
</evidence>
<dbReference type="OrthoDB" id="338531at2759"/>
<dbReference type="SUPFAM" id="SSF48371">
    <property type="entry name" value="ARM repeat"/>
    <property type="match status" value="1"/>
</dbReference>
<keyword evidence="4" id="KW-0539">Nucleus</keyword>
<dbReference type="AlphaFoldDB" id="A0A1B8GPC6"/>
<dbReference type="Proteomes" id="UP000091956">
    <property type="component" value="Unassembled WGS sequence"/>
</dbReference>
<dbReference type="InterPro" id="IPR036431">
    <property type="entry name" value="ARID_dom_sf"/>
</dbReference>
<feature type="compositionally biased region" description="Basic and acidic residues" evidence="5">
    <location>
        <begin position="773"/>
        <end position="782"/>
    </location>
</feature>
<proteinExistence type="predicted"/>
<dbReference type="PANTHER" id="PTHR22970">
    <property type="entry name" value="AT-RICH INTERACTIVE DOMAIN-CONTAINING PROTEIN 2"/>
    <property type="match status" value="1"/>
</dbReference>
<evidence type="ECO:0000259" key="7">
    <source>
        <dbReference type="PROSITE" id="PS51526"/>
    </source>
</evidence>
<dbReference type="PROSITE" id="PS51011">
    <property type="entry name" value="ARID"/>
    <property type="match status" value="1"/>
</dbReference>
<keyword evidence="1" id="KW-0156">Chromatin regulator</keyword>
<sequence>MAPPAETSANYQQQYNEFITNLTAYHQKRGTNFEPEPRVGNKHVDLLQLFKTVVERGGYDKVSDEKLAWRKMGQDFNLGTANLPALAFSLKSTYYKNLAAYEISTIHGKEPPPKEILEDVTAKGGGLLERTVENYRPASRRETNALGLEGSEASGDDGTPVRDLVGEETPGSGGRATRGLRQAPPQRVLFQPDTAPSRQRHNLLPPGSAPLPPRGASTSYNPSSNPDSFSHAVSNYEPRPQMPLTLRPVITPANNPSEFKRIRAAKEQLLNPLARPAPSARIMLPGTGFDGPNIYVRCLLALKSGVQEEQDYALHHLVKISMERGDKYRFESFAGLAEALVDKILEVSSLFYDVTWQVVYPDDGKKRDWNTLDGLEGTPDILERIEKLTQKHVDDSVQPENFSDKMLQVVEAALTLRNMVMLEDNAHYVSEMRPLRDMLSIVLNLPNLEALVELKHYALDIVEQLTKYLHFSANDPLYLSLLAQLDSPDRGAVLTSLRAISRISMNLEDTNRLEGIPPTTLQRILDWTLLDDEDLVNSCLDFLYQYTAVLPNVSLMTHSIDLPSVIAQLTRLLIYGAKETTRDLLLAPPTRRPPPSEIPPIPAPLLTALLALDEPERSSKWLRCLFEEDKDEAITQIALWQAYQARFAHAVDKMGRPLLPAAEFIKNVSTTFADKAAAQVQAGPVQKFIIKGIRIRDAPVDLTGRPYQKCQWTTPTPDGTGTRPCGGFFMEPAEMFEHIFSHHLRVPKTASLSPSPQSTAVEGATETAPAEPKPAKTETEKFTNEEGTYRCLWPGCTKFRNPTLIRPAQLAAHIKIHLPPPSPPSDSLKHPSWVSPASTQSFSFLSTAVDERGDAAGIPLTAVLVLRNLARNLRRVGRDEEEREDEREAGGGRKVARYFGGVERELWFVFAHNKSLASYLGDLLIAIAE</sequence>
<dbReference type="Gene3D" id="1.10.150.60">
    <property type="entry name" value="ARID DNA-binding domain"/>
    <property type="match status" value="1"/>
</dbReference>
<protein>
    <submittedName>
        <fullName evidence="8">RSC chromatin remodeling complex component</fullName>
    </submittedName>
</protein>